<reference evidence="2" key="1">
    <citation type="submission" date="2020-12" db="EMBL/GenBank/DDBJ databases">
        <title>Antrihabitans popcorni sp. nov. and Antrihabitans auranticaus sp. nov., isolated from a larva cave.</title>
        <authorList>
            <person name="Lee S.D."/>
            <person name="Kim I.S."/>
        </authorList>
    </citation>
    <scope>NUCLEOTIDE SEQUENCE</scope>
    <source>
        <strain evidence="2">YC3-6</strain>
    </source>
</reference>
<dbReference type="Proteomes" id="UP000655868">
    <property type="component" value="Unassembled WGS sequence"/>
</dbReference>
<sequence length="130" mass="14374">MTTSDNPLIWPTFRYIDARAAIRWLVEVFDFEAVAVHGDGDVVEHAQLRGPLGGGVMLGSARSEGPLQDWQVASGSAYVVVDNPDELYERAIAAGTRIEIELRDEDYGSRGFTCRDAEGVFWSFGTYRGE</sequence>
<dbReference type="AlphaFoldDB" id="A0A934NT05"/>
<organism evidence="2 3">
    <name type="scientific">Antrihabitans stalagmiti</name>
    <dbReference type="NCBI Taxonomy" id="2799499"/>
    <lineage>
        <taxon>Bacteria</taxon>
        <taxon>Bacillati</taxon>
        <taxon>Actinomycetota</taxon>
        <taxon>Actinomycetes</taxon>
        <taxon>Mycobacteriales</taxon>
        <taxon>Nocardiaceae</taxon>
        <taxon>Antrihabitans</taxon>
    </lineage>
</organism>
<evidence type="ECO:0000313" key="3">
    <source>
        <dbReference type="Proteomes" id="UP000655868"/>
    </source>
</evidence>
<dbReference type="Gene3D" id="3.30.720.120">
    <property type="match status" value="1"/>
</dbReference>
<dbReference type="InterPro" id="IPR029068">
    <property type="entry name" value="Glyas_Bleomycin-R_OHBP_Dase"/>
</dbReference>
<gene>
    <name evidence="2" type="ORF">JGU71_19000</name>
</gene>
<dbReference type="RefSeq" id="WP_199705860.1">
    <property type="nucleotide sequence ID" value="NZ_JAEMNV010000006.1"/>
</dbReference>
<feature type="domain" description="VOC" evidence="1">
    <location>
        <begin position="7"/>
        <end position="127"/>
    </location>
</feature>
<accession>A0A934NT05</accession>
<name>A0A934NT05_9NOCA</name>
<dbReference type="SUPFAM" id="SSF54593">
    <property type="entry name" value="Glyoxalase/Bleomycin resistance protein/Dihydroxybiphenyl dioxygenase"/>
    <property type="match status" value="1"/>
</dbReference>
<evidence type="ECO:0000259" key="1">
    <source>
        <dbReference type="PROSITE" id="PS51819"/>
    </source>
</evidence>
<dbReference type="PROSITE" id="PS51819">
    <property type="entry name" value="VOC"/>
    <property type="match status" value="1"/>
</dbReference>
<dbReference type="Pfam" id="PF00903">
    <property type="entry name" value="Glyoxalase"/>
    <property type="match status" value="1"/>
</dbReference>
<dbReference type="EMBL" id="JAEMNV010000006">
    <property type="protein sequence ID" value="MBJ8340978.1"/>
    <property type="molecule type" value="Genomic_DNA"/>
</dbReference>
<proteinExistence type="predicted"/>
<dbReference type="InterPro" id="IPR037523">
    <property type="entry name" value="VOC_core"/>
</dbReference>
<dbReference type="Gene3D" id="3.30.720.110">
    <property type="match status" value="1"/>
</dbReference>
<evidence type="ECO:0000313" key="2">
    <source>
        <dbReference type="EMBL" id="MBJ8340978.1"/>
    </source>
</evidence>
<dbReference type="InterPro" id="IPR004360">
    <property type="entry name" value="Glyas_Fos-R_dOase_dom"/>
</dbReference>
<protein>
    <submittedName>
        <fullName evidence="2">Glyoxalase</fullName>
    </submittedName>
</protein>
<keyword evidence="3" id="KW-1185">Reference proteome</keyword>
<comment type="caution">
    <text evidence="2">The sequence shown here is derived from an EMBL/GenBank/DDBJ whole genome shotgun (WGS) entry which is preliminary data.</text>
</comment>